<dbReference type="SUPFAM" id="SSF54236">
    <property type="entry name" value="Ubiquitin-like"/>
    <property type="match status" value="1"/>
</dbReference>
<accession>A0ABR3L215</accession>
<dbReference type="PANTHER" id="PTHR19850">
    <property type="entry name" value="GUANINE NUCLEOTIDE-BINDING PROTEIN BETA G PROTEIN BETA"/>
    <property type="match status" value="1"/>
</dbReference>
<dbReference type="PROSITE" id="PS50294">
    <property type="entry name" value="WD_REPEATS_REGION"/>
    <property type="match status" value="3"/>
</dbReference>
<dbReference type="InterPro" id="IPR029071">
    <property type="entry name" value="Ubiquitin-like_domsf"/>
</dbReference>
<dbReference type="InterPro" id="IPR015943">
    <property type="entry name" value="WD40/YVTN_repeat-like_dom_sf"/>
</dbReference>
<dbReference type="PROSITE" id="PS50053">
    <property type="entry name" value="UBIQUITIN_2"/>
    <property type="match status" value="1"/>
</dbReference>
<reference evidence="8 9" key="1">
    <citation type="submission" date="2024-07" db="EMBL/GenBank/DDBJ databases">
        <title>Enhanced genomic and transcriptomic resources for Trichinella pseudospiralis and T. spiralis underpin the discovery of pronounced molecular differences between stages and species.</title>
        <authorList>
            <person name="Pasi K.K."/>
            <person name="La Rosa G."/>
            <person name="Gomez-Morales M.A."/>
            <person name="Tosini F."/>
            <person name="Sumanam S."/>
            <person name="Young N.D."/>
            <person name="Chang B.C."/>
            <person name="Robin G.B."/>
        </authorList>
    </citation>
    <scope>NUCLEOTIDE SEQUENCE [LARGE SCALE GENOMIC DNA]</scope>
    <source>
        <strain evidence="8">ISS534</strain>
    </source>
</reference>
<dbReference type="Gene3D" id="3.10.20.90">
    <property type="entry name" value="Phosphatidylinositol 3-kinase Catalytic Subunit, Chain A, domain 1"/>
    <property type="match status" value="1"/>
</dbReference>
<dbReference type="InterPro" id="IPR020472">
    <property type="entry name" value="WD40_PAC1"/>
</dbReference>
<dbReference type="InterPro" id="IPR016346">
    <property type="entry name" value="G-protein_beta_1-5"/>
</dbReference>
<dbReference type="SUPFAM" id="SSF50978">
    <property type="entry name" value="WD40 repeat-like"/>
    <property type="match status" value="1"/>
</dbReference>
<keyword evidence="6" id="KW-0175">Coiled coil</keyword>
<dbReference type="Gene3D" id="2.130.10.10">
    <property type="entry name" value="YVTN repeat-like/Quinoprotein amine dehydrogenase"/>
    <property type="match status" value="1"/>
</dbReference>
<evidence type="ECO:0000256" key="5">
    <source>
        <dbReference type="PROSITE-ProRule" id="PRU00221"/>
    </source>
</evidence>
<dbReference type="EMBL" id="JBEUSY010000068">
    <property type="protein sequence ID" value="KAL1245714.1"/>
    <property type="molecule type" value="Genomic_DNA"/>
</dbReference>
<name>A0ABR3L215_TRISP</name>
<evidence type="ECO:0000256" key="4">
    <source>
        <dbReference type="ARBA" id="ARBA00023224"/>
    </source>
</evidence>
<feature type="coiled-coil region" evidence="6">
    <location>
        <begin position="1"/>
        <end position="31"/>
    </location>
</feature>
<dbReference type="InterPro" id="IPR019775">
    <property type="entry name" value="WD40_repeat_CS"/>
</dbReference>
<dbReference type="SMART" id="SM00213">
    <property type="entry name" value="UBQ"/>
    <property type="match status" value="1"/>
</dbReference>
<keyword evidence="2 5" id="KW-0853">WD repeat</keyword>
<proteinExistence type="inferred from homology"/>
<comment type="similarity">
    <text evidence="1">Belongs to the WD repeat G protein beta family.</text>
</comment>
<dbReference type="Pfam" id="PF25391">
    <property type="entry name" value="WD40_Gbeta"/>
    <property type="match status" value="1"/>
</dbReference>
<feature type="repeat" description="WD" evidence="5">
    <location>
        <begin position="139"/>
        <end position="179"/>
    </location>
</feature>
<feature type="repeat" description="WD" evidence="5">
    <location>
        <begin position="51"/>
        <end position="92"/>
    </location>
</feature>
<evidence type="ECO:0000256" key="6">
    <source>
        <dbReference type="SAM" id="Coils"/>
    </source>
</evidence>
<gene>
    <name evidence="8" type="ORF">TSPI_08489</name>
</gene>
<dbReference type="InterPro" id="IPR001680">
    <property type="entry name" value="WD40_rpt"/>
</dbReference>
<dbReference type="CDD" id="cd00200">
    <property type="entry name" value="WD40"/>
    <property type="match status" value="1"/>
</dbReference>
<dbReference type="PROSITE" id="PS00678">
    <property type="entry name" value="WD_REPEATS_1"/>
    <property type="match status" value="1"/>
</dbReference>
<dbReference type="PRINTS" id="PR00319">
    <property type="entry name" value="GPROTEINB"/>
</dbReference>
<dbReference type="PROSITE" id="PS00299">
    <property type="entry name" value="UBIQUITIN_1"/>
    <property type="match status" value="1"/>
</dbReference>
<dbReference type="Proteomes" id="UP001558632">
    <property type="component" value="Unassembled WGS sequence"/>
</dbReference>
<protein>
    <submittedName>
        <fullName evidence="8">Guanine nucleotide-binding protein</fullName>
    </submittedName>
</protein>
<dbReference type="PROSITE" id="PS50082">
    <property type="entry name" value="WD_REPEATS_2"/>
    <property type="match status" value="4"/>
</dbReference>
<dbReference type="CDD" id="cd17039">
    <property type="entry name" value="Ubl_ubiquitin_like"/>
    <property type="match status" value="1"/>
</dbReference>
<keyword evidence="4" id="KW-0807">Transducer</keyword>
<dbReference type="PRINTS" id="PR00320">
    <property type="entry name" value="GPROTEINBRPT"/>
</dbReference>
<evidence type="ECO:0000256" key="3">
    <source>
        <dbReference type="ARBA" id="ARBA00022737"/>
    </source>
</evidence>
<dbReference type="SMART" id="SM00320">
    <property type="entry name" value="WD40"/>
    <property type="match status" value="5"/>
</dbReference>
<dbReference type="InterPro" id="IPR036322">
    <property type="entry name" value="WD40_repeat_dom_sf"/>
</dbReference>
<feature type="repeat" description="WD" evidence="5">
    <location>
        <begin position="222"/>
        <end position="263"/>
    </location>
</feature>
<dbReference type="InterPro" id="IPR001632">
    <property type="entry name" value="WD40_G-protein_beta-like"/>
</dbReference>
<sequence>MSELEALRQEAEQLKSQIREARKAANDTTLAAVAASMEPIGRIQMRTRRTLRGHLAKIYAMHWATDSRNLVSASQDGKLIVWDSYTTNKVHAIPLRSSWVMTCAYAPSGNYVACGGLDNICSIYSLKTREGNVRVSRELPGHTGYLSCCRFLDDNQIVTSSGDMTCALWDIETGQQCTAFTGHTGDVMSLSLSPDMRTFVSGACDASAKLWDIRDGMCKQTFPGHESDINAVAFFPNGFAFATGSDDATCRLFDIRADQELAIKSGRLLFAGYDDFNCNVWDSMQQERSGVLAGHDNRVSCLGVTEDGMANSLLLHAAPQSDNLANNFTTYILLIDASSSSSSFIVEKQCELWKPCCAISAEEVICLDALALAGADLLLLLFNIDFIDNLKSIESEEQRPNIYIRGAPISSLKAGRVKMAKKRAAQTYMIIRSLRRPILPPITLDVVCSLLTNCAEQAAPQNFLANMSSNVLRVKVSRISKPCILLQLSDSSLVMHIKEQLSERLHIPVEEQRLIMNGKFLNDNNTLLSEKIVDGSHVYLLLSTPRHEAQLKDTLENLLKGVANLSDADRFAAINSAIQRYSELLDTLSLDDIERYASAMKNKSQGES</sequence>
<comment type="caution">
    <text evidence="8">The sequence shown here is derived from an EMBL/GenBank/DDBJ whole genome shotgun (WGS) entry which is preliminary data.</text>
</comment>
<dbReference type="InterPro" id="IPR019954">
    <property type="entry name" value="Ubiquitin_CS"/>
</dbReference>
<evidence type="ECO:0000313" key="8">
    <source>
        <dbReference type="EMBL" id="KAL1245714.1"/>
    </source>
</evidence>
<feature type="domain" description="Ubiquitin-like" evidence="7">
    <location>
        <begin position="472"/>
        <end position="543"/>
    </location>
</feature>
<keyword evidence="9" id="KW-1185">Reference proteome</keyword>
<dbReference type="InterPro" id="IPR000626">
    <property type="entry name" value="Ubiquitin-like_dom"/>
</dbReference>
<evidence type="ECO:0000259" key="7">
    <source>
        <dbReference type="PROSITE" id="PS50053"/>
    </source>
</evidence>
<evidence type="ECO:0000256" key="1">
    <source>
        <dbReference type="ARBA" id="ARBA00009768"/>
    </source>
</evidence>
<dbReference type="Pfam" id="PF00240">
    <property type="entry name" value="ubiquitin"/>
    <property type="match status" value="1"/>
</dbReference>
<evidence type="ECO:0000313" key="9">
    <source>
        <dbReference type="Proteomes" id="UP001558632"/>
    </source>
</evidence>
<feature type="repeat" description="WD" evidence="5">
    <location>
        <begin position="180"/>
        <end position="221"/>
    </location>
</feature>
<evidence type="ECO:0000256" key="2">
    <source>
        <dbReference type="ARBA" id="ARBA00022574"/>
    </source>
</evidence>
<keyword evidence="3" id="KW-0677">Repeat</keyword>
<organism evidence="8 9">
    <name type="scientific">Trichinella spiralis</name>
    <name type="common">Trichina worm</name>
    <dbReference type="NCBI Taxonomy" id="6334"/>
    <lineage>
        <taxon>Eukaryota</taxon>
        <taxon>Metazoa</taxon>
        <taxon>Ecdysozoa</taxon>
        <taxon>Nematoda</taxon>
        <taxon>Enoplea</taxon>
        <taxon>Dorylaimia</taxon>
        <taxon>Trichinellida</taxon>
        <taxon>Trichinellidae</taxon>
        <taxon>Trichinella</taxon>
    </lineage>
</organism>